<dbReference type="EMBL" id="JAVFKD010000012">
    <property type="protein sequence ID" value="KAK5992526.1"/>
    <property type="molecule type" value="Genomic_DNA"/>
</dbReference>
<evidence type="ECO:0000256" key="3">
    <source>
        <dbReference type="ARBA" id="ARBA00022833"/>
    </source>
</evidence>
<gene>
    <name evidence="8" type="ORF">PT974_05937</name>
</gene>
<keyword evidence="2 4" id="KW-0863">Zinc-finger</keyword>
<dbReference type="InterPro" id="IPR007527">
    <property type="entry name" value="Znf_SWIM"/>
</dbReference>
<feature type="region of interest" description="Disordered" evidence="5">
    <location>
        <begin position="126"/>
        <end position="231"/>
    </location>
</feature>
<dbReference type="PANTHER" id="PTHR21540:SF0">
    <property type="entry name" value="PHD FAMILY PROTEIN"/>
    <property type="match status" value="1"/>
</dbReference>
<keyword evidence="1" id="KW-0479">Metal-binding</keyword>
<dbReference type="InterPro" id="IPR039903">
    <property type="entry name" value="Zswim2"/>
</dbReference>
<keyword evidence="3" id="KW-0862">Zinc</keyword>
<evidence type="ECO:0000256" key="4">
    <source>
        <dbReference type="PROSITE-ProRule" id="PRU00175"/>
    </source>
</evidence>
<name>A0ABR0SLF0_9HYPO</name>
<dbReference type="Gene3D" id="3.30.40.10">
    <property type="entry name" value="Zinc/RING finger domain, C3HC4 (zinc finger)"/>
    <property type="match status" value="1"/>
</dbReference>
<dbReference type="Proteomes" id="UP001338125">
    <property type="component" value="Unassembled WGS sequence"/>
</dbReference>
<proteinExistence type="predicted"/>
<evidence type="ECO:0000256" key="5">
    <source>
        <dbReference type="SAM" id="MobiDB-lite"/>
    </source>
</evidence>
<dbReference type="PANTHER" id="PTHR21540">
    <property type="entry name" value="RING FINGER AND SWIM DOMAIN-CONTAINING PROTEIN 2"/>
    <property type="match status" value="1"/>
</dbReference>
<dbReference type="PROSITE" id="PS50966">
    <property type="entry name" value="ZF_SWIM"/>
    <property type="match status" value="1"/>
</dbReference>
<reference evidence="8 9" key="1">
    <citation type="submission" date="2024-01" db="EMBL/GenBank/DDBJ databases">
        <title>Complete genome of Cladobotryum mycophilum ATHUM6906.</title>
        <authorList>
            <person name="Christinaki A.C."/>
            <person name="Myridakis A.I."/>
            <person name="Kouvelis V.N."/>
        </authorList>
    </citation>
    <scope>NUCLEOTIDE SEQUENCE [LARGE SCALE GENOMIC DNA]</scope>
    <source>
        <strain evidence="8 9">ATHUM6906</strain>
    </source>
</reference>
<evidence type="ECO:0008006" key="10">
    <source>
        <dbReference type="Google" id="ProtNLM"/>
    </source>
</evidence>
<dbReference type="SUPFAM" id="SSF57850">
    <property type="entry name" value="RING/U-box"/>
    <property type="match status" value="1"/>
</dbReference>
<feature type="compositionally biased region" description="Low complexity" evidence="5">
    <location>
        <begin position="170"/>
        <end position="214"/>
    </location>
</feature>
<evidence type="ECO:0000313" key="9">
    <source>
        <dbReference type="Proteomes" id="UP001338125"/>
    </source>
</evidence>
<comment type="caution">
    <text evidence="8">The sequence shown here is derived from an EMBL/GenBank/DDBJ whole genome shotgun (WGS) entry which is preliminary data.</text>
</comment>
<feature type="compositionally biased region" description="Acidic residues" evidence="5">
    <location>
        <begin position="156"/>
        <end position="169"/>
    </location>
</feature>
<evidence type="ECO:0000259" key="7">
    <source>
        <dbReference type="PROSITE" id="PS50966"/>
    </source>
</evidence>
<dbReference type="Pfam" id="PF13639">
    <property type="entry name" value="zf-RING_2"/>
    <property type="match status" value="1"/>
</dbReference>
<evidence type="ECO:0000256" key="2">
    <source>
        <dbReference type="ARBA" id="ARBA00022771"/>
    </source>
</evidence>
<dbReference type="InterPro" id="IPR011016">
    <property type="entry name" value="Znf_RING-CH"/>
</dbReference>
<evidence type="ECO:0000259" key="6">
    <source>
        <dbReference type="PROSITE" id="PS50089"/>
    </source>
</evidence>
<dbReference type="SMART" id="SM00184">
    <property type="entry name" value="RING"/>
    <property type="match status" value="1"/>
</dbReference>
<feature type="domain" description="RING-type" evidence="6">
    <location>
        <begin position="358"/>
        <end position="405"/>
    </location>
</feature>
<dbReference type="InterPro" id="IPR013083">
    <property type="entry name" value="Znf_RING/FYVE/PHD"/>
</dbReference>
<protein>
    <recommendedName>
        <fullName evidence="10">RING-type domain-containing protein</fullName>
    </recommendedName>
</protein>
<organism evidence="8 9">
    <name type="scientific">Cladobotryum mycophilum</name>
    <dbReference type="NCBI Taxonomy" id="491253"/>
    <lineage>
        <taxon>Eukaryota</taxon>
        <taxon>Fungi</taxon>
        <taxon>Dikarya</taxon>
        <taxon>Ascomycota</taxon>
        <taxon>Pezizomycotina</taxon>
        <taxon>Sordariomycetes</taxon>
        <taxon>Hypocreomycetidae</taxon>
        <taxon>Hypocreales</taxon>
        <taxon>Hypocreaceae</taxon>
        <taxon>Cladobotryum</taxon>
    </lineage>
</organism>
<feature type="domain" description="SWIM-type" evidence="7">
    <location>
        <begin position="279"/>
        <end position="311"/>
    </location>
</feature>
<dbReference type="PROSITE" id="PS50089">
    <property type="entry name" value="ZF_RING_2"/>
    <property type="match status" value="1"/>
</dbReference>
<keyword evidence="9" id="KW-1185">Reference proteome</keyword>
<evidence type="ECO:0000313" key="8">
    <source>
        <dbReference type="EMBL" id="KAK5992526.1"/>
    </source>
</evidence>
<accession>A0ABR0SLF0</accession>
<evidence type="ECO:0000256" key="1">
    <source>
        <dbReference type="ARBA" id="ARBA00022723"/>
    </source>
</evidence>
<dbReference type="InterPro" id="IPR001841">
    <property type="entry name" value="Znf_RING"/>
</dbReference>
<dbReference type="SMART" id="SM00744">
    <property type="entry name" value="RINGv"/>
    <property type="match status" value="1"/>
</dbReference>
<sequence length="455" mass="50780">MVTFVRLDRRRIPLDLTQETRNLTYDASSGSAVPHWSITEPAQNSPPRRGRPPFMTREYPITLPAARNTPGYNGVWQANPPNEPTRDATLPTLSTLHTLYTLPTMLPPPPPSSSLAAASPSMPVLGPRVPLTGERVPLPSFQAVISETKKRKRDDNDEGEEEEEEEGDEPLTLPPLRSFPSSTSPSSPGASSSTGLTSNPSRSPNATTTSSPASQRRRTTPPVNEGRACSYRRTPTQEFRALWDQTQSQRFYVVSRKRGGTPQWPEEMIEVADSVGGVHNVRVNEVPSCDCNEAQYESHCKHLIYVLSKVLHARYDLVYQIALVSPELREIFINAPPIDPPVDAKYDNAKRKDVEGECPICFDELNKDSSEELVWCRLSCGQNFHKACFDNWVRVRGRHTCPLCRGKWASDNGVTGNGPNVANGANQSYPNHGERWLYSEWRGKLPDLYVDDMLC</sequence>
<feature type="region of interest" description="Disordered" evidence="5">
    <location>
        <begin position="25"/>
        <end position="52"/>
    </location>
</feature>